<proteinExistence type="predicted"/>
<dbReference type="HOGENOM" id="CLU_1050018_0_0_1"/>
<dbReference type="KEGG" id="mlr:MELLADRAFT_111082"/>
<dbReference type="RefSeq" id="XP_007415454.1">
    <property type="nucleotide sequence ID" value="XM_007415392.1"/>
</dbReference>
<reference evidence="5" key="1">
    <citation type="journal article" date="2011" name="Proc. Natl. Acad. Sci. U.S.A.">
        <title>Obligate biotrophy features unraveled by the genomic analysis of rust fungi.</title>
        <authorList>
            <person name="Duplessis S."/>
            <person name="Cuomo C.A."/>
            <person name="Lin Y.-C."/>
            <person name="Aerts A."/>
            <person name="Tisserant E."/>
            <person name="Veneault-Fourrey C."/>
            <person name="Joly D.L."/>
            <person name="Hacquard S."/>
            <person name="Amselem J."/>
            <person name="Cantarel B.L."/>
            <person name="Chiu R."/>
            <person name="Coutinho P.M."/>
            <person name="Feau N."/>
            <person name="Field M."/>
            <person name="Frey P."/>
            <person name="Gelhaye E."/>
            <person name="Goldberg J."/>
            <person name="Grabherr M.G."/>
            <person name="Kodira C.D."/>
            <person name="Kohler A."/>
            <person name="Kuees U."/>
            <person name="Lindquist E.A."/>
            <person name="Lucas S.M."/>
            <person name="Mago R."/>
            <person name="Mauceli E."/>
            <person name="Morin E."/>
            <person name="Murat C."/>
            <person name="Pangilinan J.L."/>
            <person name="Park R."/>
            <person name="Pearson M."/>
            <person name="Quesneville H."/>
            <person name="Rouhier N."/>
            <person name="Sakthikumar S."/>
            <person name="Salamov A.A."/>
            <person name="Schmutz J."/>
            <person name="Selles B."/>
            <person name="Shapiro H."/>
            <person name="Tanguay P."/>
            <person name="Tuskan G.A."/>
            <person name="Henrissat B."/>
            <person name="Van de Peer Y."/>
            <person name="Rouze P."/>
            <person name="Ellis J.G."/>
            <person name="Dodds P.N."/>
            <person name="Schein J.E."/>
            <person name="Zhong S."/>
            <person name="Hamelin R.C."/>
            <person name="Grigoriev I.V."/>
            <person name="Szabo L.J."/>
            <person name="Martin F."/>
        </authorList>
    </citation>
    <scope>NUCLEOTIDE SEQUENCE [LARGE SCALE GENOMIC DNA]</scope>
    <source>
        <strain evidence="5">98AG31 / pathotype 3-4-7</strain>
    </source>
</reference>
<dbReference type="EMBL" id="GL883139">
    <property type="protein sequence ID" value="EGG01353.1"/>
    <property type="molecule type" value="Genomic_DNA"/>
</dbReference>
<feature type="transmembrane region" description="Helical" evidence="3">
    <location>
        <begin position="55"/>
        <end position="76"/>
    </location>
</feature>
<dbReference type="GeneID" id="18924272"/>
<keyword evidence="3" id="KW-0812">Transmembrane</keyword>
<organism evidence="5">
    <name type="scientific">Melampsora larici-populina (strain 98AG31 / pathotype 3-4-7)</name>
    <name type="common">Poplar leaf rust fungus</name>
    <dbReference type="NCBI Taxonomy" id="747676"/>
    <lineage>
        <taxon>Eukaryota</taxon>
        <taxon>Fungi</taxon>
        <taxon>Dikarya</taxon>
        <taxon>Basidiomycota</taxon>
        <taxon>Pucciniomycotina</taxon>
        <taxon>Pucciniomycetes</taxon>
        <taxon>Pucciniales</taxon>
        <taxon>Melampsoraceae</taxon>
        <taxon>Melampsora</taxon>
    </lineage>
</organism>
<feature type="region of interest" description="Disordered" evidence="2">
    <location>
        <begin position="1"/>
        <end position="21"/>
    </location>
</feature>
<dbReference type="AlphaFoldDB" id="F4S1Z6"/>
<sequence length="265" mass="30719">MNFLKSQLKTKSSQLESNSNLSLPSDPLRHLEHLPLLSILVPILGSHLHGSLIDWQNIIFCLILFIYIFNLINLPWQMLKSSQFIQPIDLNPDSKPIDPLTIKLFFLATSFKPVEYLLSRLREGTLFGKPIRPTSMISNGQIELIDLIGRFEDTQTRIRTLEKRLASDPELDSLRSDTELILGKVAFQLNQRSTHLDRSLESEMSQMMSLIQKLNQTKESIEKLEKEIEKNIKIKEDEKSWVWDLVLNVVQKLARLKYSQKKLIK</sequence>
<dbReference type="VEuPathDB" id="FungiDB:MELLADRAFT_111082"/>
<evidence type="ECO:0000256" key="1">
    <source>
        <dbReference type="SAM" id="Coils"/>
    </source>
</evidence>
<dbReference type="STRING" id="747676.F4S1Z6"/>
<feature type="compositionally biased region" description="Polar residues" evidence="2">
    <location>
        <begin position="1"/>
        <end position="11"/>
    </location>
</feature>
<name>F4S1Z6_MELLP</name>
<evidence type="ECO:0000256" key="3">
    <source>
        <dbReference type="SAM" id="Phobius"/>
    </source>
</evidence>
<dbReference type="OrthoDB" id="2501139at2759"/>
<keyword evidence="5" id="KW-1185">Reference proteome</keyword>
<evidence type="ECO:0000256" key="2">
    <source>
        <dbReference type="SAM" id="MobiDB-lite"/>
    </source>
</evidence>
<keyword evidence="3" id="KW-0472">Membrane</keyword>
<feature type="coiled-coil region" evidence="1">
    <location>
        <begin position="207"/>
        <end position="238"/>
    </location>
</feature>
<dbReference type="Proteomes" id="UP000001072">
    <property type="component" value="Unassembled WGS sequence"/>
</dbReference>
<evidence type="ECO:0000313" key="5">
    <source>
        <dbReference type="Proteomes" id="UP000001072"/>
    </source>
</evidence>
<evidence type="ECO:0000313" key="4">
    <source>
        <dbReference type="EMBL" id="EGG01353.1"/>
    </source>
</evidence>
<keyword evidence="3" id="KW-1133">Transmembrane helix</keyword>
<gene>
    <name evidence="4" type="ORF">MELLADRAFT_111082</name>
</gene>
<dbReference type="InParanoid" id="F4S1Z6"/>
<accession>F4S1Z6</accession>
<keyword evidence="1" id="KW-0175">Coiled coil</keyword>
<protein>
    <submittedName>
        <fullName evidence="4">Uncharacterized protein</fullName>
    </submittedName>
</protein>
<feature type="compositionally biased region" description="Low complexity" evidence="2">
    <location>
        <begin position="12"/>
        <end position="21"/>
    </location>
</feature>